<dbReference type="OrthoDB" id="9794653at2"/>
<dbReference type="AlphaFoldDB" id="A0A558R7Z2"/>
<keyword evidence="3" id="KW-1185">Reference proteome</keyword>
<feature type="transmembrane region" description="Helical" evidence="1">
    <location>
        <begin position="64"/>
        <end position="85"/>
    </location>
</feature>
<protein>
    <recommendedName>
        <fullName evidence="4">Sugar efflux transporter for intercellular exchange</fullName>
    </recommendedName>
</protein>
<gene>
    <name evidence="2" type="ORF">FOY91_07115</name>
</gene>
<dbReference type="GO" id="GO:0016020">
    <property type="term" value="C:membrane"/>
    <property type="evidence" value="ECO:0007669"/>
    <property type="project" value="InterPro"/>
</dbReference>
<keyword evidence="1" id="KW-0812">Transmembrane</keyword>
<evidence type="ECO:0000256" key="1">
    <source>
        <dbReference type="SAM" id="Phobius"/>
    </source>
</evidence>
<dbReference type="RefSeq" id="WP_145149527.1">
    <property type="nucleotide sequence ID" value="NZ_VNIM01000020.1"/>
</dbReference>
<name>A0A558R7Z2_9SPHN</name>
<sequence>MNERAILTLGWIATLTAIAMYLSYVDQILRNLAGEKGSFIQPLATVLNCSLWVAYGWIKPKRDWPIMVANAPGVVLGTVAFATAIG</sequence>
<evidence type="ECO:0000313" key="3">
    <source>
        <dbReference type="Proteomes" id="UP000318681"/>
    </source>
</evidence>
<dbReference type="EMBL" id="VNIM01000020">
    <property type="protein sequence ID" value="TVV75487.1"/>
    <property type="molecule type" value="Genomic_DNA"/>
</dbReference>
<evidence type="ECO:0000313" key="2">
    <source>
        <dbReference type="EMBL" id="TVV75487.1"/>
    </source>
</evidence>
<evidence type="ECO:0008006" key="4">
    <source>
        <dbReference type="Google" id="ProtNLM"/>
    </source>
</evidence>
<accession>A0A558R7Z2</accession>
<dbReference type="Gene3D" id="1.20.1280.290">
    <property type="match status" value="1"/>
</dbReference>
<feature type="transmembrane region" description="Helical" evidence="1">
    <location>
        <begin position="6"/>
        <end position="25"/>
    </location>
</feature>
<dbReference type="InterPro" id="IPR004316">
    <property type="entry name" value="SWEET_rpt"/>
</dbReference>
<feature type="transmembrane region" description="Helical" evidence="1">
    <location>
        <begin position="37"/>
        <end position="58"/>
    </location>
</feature>
<keyword evidence="1" id="KW-0472">Membrane</keyword>
<organism evidence="2 3">
    <name type="scientific">Alterirhizorhabdus solaris</name>
    <dbReference type="NCBI Taxonomy" id="2529389"/>
    <lineage>
        <taxon>Bacteria</taxon>
        <taxon>Pseudomonadati</taxon>
        <taxon>Pseudomonadota</taxon>
        <taxon>Alphaproteobacteria</taxon>
        <taxon>Sphingomonadales</taxon>
        <taxon>Rhizorhabdaceae</taxon>
        <taxon>Alterirhizorhabdus</taxon>
    </lineage>
</organism>
<dbReference type="Pfam" id="PF03083">
    <property type="entry name" value="MtN3_slv"/>
    <property type="match status" value="1"/>
</dbReference>
<dbReference type="Proteomes" id="UP000318681">
    <property type="component" value="Unassembled WGS sequence"/>
</dbReference>
<comment type="caution">
    <text evidence="2">The sequence shown here is derived from an EMBL/GenBank/DDBJ whole genome shotgun (WGS) entry which is preliminary data.</text>
</comment>
<proteinExistence type="predicted"/>
<reference evidence="2 3" key="1">
    <citation type="submission" date="2019-07" db="EMBL/GenBank/DDBJ databases">
        <title>Sphingomonas solaris sp. nov., isolated from a solar panel from Boston, Massachusetts.</title>
        <authorList>
            <person name="Tanner K."/>
            <person name="Pascual J."/>
            <person name="Mancuso C."/>
            <person name="Pereto J."/>
            <person name="Khalil A."/>
            <person name="Vilanova C."/>
        </authorList>
    </citation>
    <scope>NUCLEOTIDE SEQUENCE [LARGE SCALE GENOMIC DNA]</scope>
    <source>
        <strain evidence="2 3">R4DWN</strain>
    </source>
</reference>
<keyword evidence="1" id="KW-1133">Transmembrane helix</keyword>